<dbReference type="KEGG" id="dla:I6G47_31875"/>
<evidence type="ECO:0000313" key="3">
    <source>
        <dbReference type="EMBL" id="QPS81499.1"/>
    </source>
</evidence>
<evidence type="ECO:0000313" key="5">
    <source>
        <dbReference type="Proteomes" id="UP000183417"/>
    </source>
</evidence>
<dbReference type="Proteomes" id="UP000595064">
    <property type="component" value="Chromosome"/>
</dbReference>
<feature type="region of interest" description="Disordered" evidence="1">
    <location>
        <begin position="1"/>
        <end position="23"/>
    </location>
</feature>
<evidence type="ECO:0000313" key="6">
    <source>
        <dbReference type="Proteomes" id="UP000595064"/>
    </source>
</evidence>
<reference evidence="4 5" key="1">
    <citation type="submission" date="2016-10" db="EMBL/GenBank/DDBJ databases">
        <authorList>
            <person name="de Groot N.N."/>
        </authorList>
    </citation>
    <scope>NUCLEOTIDE SEQUENCE [LARGE SCALE GENOMIC DNA]</scope>
    <source>
        <strain evidence="4 5">LMG 24775</strain>
    </source>
</reference>
<proteinExistence type="predicted"/>
<dbReference type="Proteomes" id="UP000183417">
    <property type="component" value="Unassembled WGS sequence"/>
</dbReference>
<feature type="domain" description="VWFA" evidence="2">
    <location>
        <begin position="230"/>
        <end position="389"/>
    </location>
</feature>
<evidence type="ECO:0000259" key="2">
    <source>
        <dbReference type="SMART" id="SM00327"/>
    </source>
</evidence>
<dbReference type="CDD" id="cd01462">
    <property type="entry name" value="VWA_YIEM_type"/>
    <property type="match status" value="1"/>
</dbReference>
<dbReference type="GeneID" id="94691189"/>
<reference evidence="3 6" key="2">
    <citation type="submission" date="2020-12" db="EMBL/GenBank/DDBJ databases">
        <title>FDA dAtabase for Regulatory Grade micrObial Sequences (FDA-ARGOS): Supporting development and validation of Infectious Disease Dx tests.</title>
        <authorList>
            <person name="Sproer C."/>
            <person name="Gronow S."/>
            <person name="Severitt S."/>
            <person name="Schroder I."/>
            <person name="Tallon L."/>
            <person name="Sadzewicz L."/>
            <person name="Zhao X."/>
            <person name="Boylan J."/>
            <person name="Ott S."/>
            <person name="Bowen H."/>
            <person name="Vavikolanu K."/>
            <person name="Mehta A."/>
            <person name="Aluvathingal J."/>
            <person name="Nadendla S."/>
            <person name="Lowell S."/>
            <person name="Myers T."/>
            <person name="Yan Y."/>
            <person name="Sichtig H."/>
        </authorList>
    </citation>
    <scope>NUCLEOTIDE SEQUENCE [LARGE SCALE GENOMIC DNA]</scope>
    <source>
        <strain evidence="3 6">FDAARGOS_890</strain>
    </source>
</reference>
<dbReference type="AlphaFoldDB" id="A0A1H3KDJ0"/>
<evidence type="ECO:0000313" key="4">
    <source>
        <dbReference type="EMBL" id="SDY50221.1"/>
    </source>
</evidence>
<organism evidence="4 5">
    <name type="scientific">Delftia lacustris</name>
    <dbReference type="NCBI Taxonomy" id="558537"/>
    <lineage>
        <taxon>Bacteria</taxon>
        <taxon>Pseudomonadati</taxon>
        <taxon>Pseudomonadota</taxon>
        <taxon>Betaproteobacteria</taxon>
        <taxon>Burkholderiales</taxon>
        <taxon>Comamonadaceae</taxon>
        <taxon>Delftia</taxon>
    </lineage>
</organism>
<dbReference type="Gene3D" id="3.40.50.410">
    <property type="entry name" value="von Willebrand factor, type A domain"/>
    <property type="match status" value="1"/>
</dbReference>
<name>A0A1H3KDJ0_9BURK</name>
<dbReference type="RefSeq" id="WP_016449188.1">
    <property type="nucleotide sequence ID" value="NZ_CP065748.1"/>
</dbReference>
<dbReference type="Pfam" id="PF05762">
    <property type="entry name" value="VWA_CoxE"/>
    <property type="match status" value="1"/>
</dbReference>
<dbReference type="InterPro" id="IPR008912">
    <property type="entry name" value="Uncharacterised_CoxE"/>
</dbReference>
<dbReference type="SMART" id="SM00327">
    <property type="entry name" value="VWA"/>
    <property type="match status" value="1"/>
</dbReference>
<accession>A0A1H3KDJ0</accession>
<dbReference type="EMBL" id="CP065748">
    <property type="protein sequence ID" value="QPS81499.1"/>
    <property type="molecule type" value="Genomic_DNA"/>
</dbReference>
<dbReference type="InterPro" id="IPR050458">
    <property type="entry name" value="LolB"/>
</dbReference>
<dbReference type="EMBL" id="FNPE01000005">
    <property type="protein sequence ID" value="SDY50221.1"/>
    <property type="molecule type" value="Genomic_DNA"/>
</dbReference>
<keyword evidence="6" id="KW-1185">Reference proteome</keyword>
<dbReference type="SUPFAM" id="SSF53300">
    <property type="entry name" value="vWA-like"/>
    <property type="match status" value="1"/>
</dbReference>
<dbReference type="InterPro" id="IPR002035">
    <property type="entry name" value="VWF_A"/>
</dbReference>
<protein>
    <submittedName>
        <fullName evidence="4">VWA domain containing CoxE-like protein</fullName>
    </submittedName>
    <submittedName>
        <fullName evidence="3">VWA domain-containing protein</fullName>
    </submittedName>
</protein>
<evidence type="ECO:0000256" key="1">
    <source>
        <dbReference type="SAM" id="MobiDB-lite"/>
    </source>
</evidence>
<sequence>MNTAATVNDASLADADPQDPAVQPTNRLQRWRLVLGQPAEGSCGGLGAKGGSLEEMDKALAALYEEDNKDGSLSRRGGRGNSSPSVARWLGDIRKYFPSQVVQVMQRDAMERLNLRELMLQPEMLEHVQPDVHMVADLISLGSVIPQNTKETARIVVRKVVDDLMRRLEEPMRSAVSGALDRSQRNRRPRHSEIDWNRTIRANLRHWQPDYRTIVPETLVGYGRKVRRPQREVILCIDQSGSMANSVVYSSIFGAVMASLPAVATRLVVFDTAVVDLTDKLSDPVDVLFGVQLGGGTDINRAVGYCQGLISEPRNAIVVLISDLYEGGVESGLLRRASELVESGVQFITLLALSDEGAPAYDAQLAAKLAALGVPSFACTPDAFPQLMAAAIRRDDVAAWAAGQGFKTSK</sequence>
<dbReference type="PANTHER" id="PTHR30634:SF16">
    <property type="entry name" value="OUTER-MEMBRANE LIPOPROTEIN LOLB"/>
    <property type="match status" value="1"/>
</dbReference>
<dbReference type="InterPro" id="IPR036465">
    <property type="entry name" value="vWFA_dom_sf"/>
</dbReference>
<dbReference type="PANTHER" id="PTHR30634">
    <property type="entry name" value="OUTER MEMBRANE LOLAB LIPOPROTEIN INSERTION APPARATUS"/>
    <property type="match status" value="1"/>
</dbReference>
<gene>
    <name evidence="3" type="ORF">I6G47_31875</name>
    <name evidence="4" type="ORF">SAMN05421547_105136</name>
</gene>